<protein>
    <submittedName>
        <fullName evidence="2">Unannotated protein</fullName>
    </submittedName>
</protein>
<gene>
    <name evidence="2" type="ORF">UFOPK1722_02100</name>
</gene>
<evidence type="ECO:0000313" key="2">
    <source>
        <dbReference type="EMBL" id="CAB4599268.1"/>
    </source>
</evidence>
<feature type="region of interest" description="Disordered" evidence="1">
    <location>
        <begin position="1"/>
        <end position="43"/>
    </location>
</feature>
<organism evidence="2">
    <name type="scientific">freshwater metagenome</name>
    <dbReference type="NCBI Taxonomy" id="449393"/>
    <lineage>
        <taxon>unclassified sequences</taxon>
        <taxon>metagenomes</taxon>
        <taxon>ecological metagenomes</taxon>
    </lineage>
</organism>
<proteinExistence type="predicted"/>
<evidence type="ECO:0000256" key="1">
    <source>
        <dbReference type="SAM" id="MobiDB-lite"/>
    </source>
</evidence>
<reference evidence="2" key="1">
    <citation type="submission" date="2020-05" db="EMBL/GenBank/DDBJ databases">
        <authorList>
            <person name="Chiriac C."/>
            <person name="Salcher M."/>
            <person name="Ghai R."/>
            <person name="Kavagutti S V."/>
        </authorList>
    </citation>
    <scope>NUCLEOTIDE SEQUENCE</scope>
</reference>
<dbReference type="EMBL" id="CAEZTS010000285">
    <property type="protein sequence ID" value="CAB4599268.1"/>
    <property type="molecule type" value="Genomic_DNA"/>
</dbReference>
<accession>A0A6J6GR96</accession>
<sequence length="66" mass="7493">MVVRRASQVQNVPQVMRPHRLPVTNEIPMNSTPTSAEAPAMRSQVSERVRFQRYAADETPVTMNAR</sequence>
<name>A0A6J6GR96_9ZZZZ</name>
<dbReference type="AlphaFoldDB" id="A0A6J6GR96"/>